<reference evidence="6 7" key="1">
    <citation type="submission" date="2019-11" db="EMBL/GenBank/DDBJ databases">
        <authorList>
            <person name="Jiao W.-B."/>
            <person name="Schneeberger K."/>
        </authorList>
    </citation>
    <scope>NUCLEOTIDE SEQUENCE [LARGE SCALE GENOMIC DNA]</scope>
    <source>
        <strain evidence="7">cv. An-1</strain>
    </source>
</reference>
<feature type="domain" description="Zinc finger PHD-type" evidence="5">
    <location>
        <begin position="145"/>
        <end position="205"/>
    </location>
</feature>
<protein>
    <recommendedName>
        <fullName evidence="5">Zinc finger PHD-type domain-containing protein</fullName>
    </recommendedName>
</protein>
<organism evidence="6 7">
    <name type="scientific">Arabidopsis thaliana</name>
    <name type="common">Mouse-ear cress</name>
    <dbReference type="NCBI Taxonomy" id="3702"/>
    <lineage>
        <taxon>Eukaryota</taxon>
        <taxon>Viridiplantae</taxon>
        <taxon>Streptophyta</taxon>
        <taxon>Embryophyta</taxon>
        <taxon>Tracheophyta</taxon>
        <taxon>Spermatophyta</taxon>
        <taxon>Magnoliopsida</taxon>
        <taxon>eudicotyledons</taxon>
        <taxon>Gunneridae</taxon>
        <taxon>Pentapetalae</taxon>
        <taxon>rosids</taxon>
        <taxon>malvids</taxon>
        <taxon>Brassicales</taxon>
        <taxon>Brassicaceae</taxon>
        <taxon>Camelineae</taxon>
        <taxon>Arabidopsis</taxon>
    </lineage>
</organism>
<dbReference type="EMBL" id="CACRSJ010000105">
    <property type="protein sequence ID" value="VYS52328.1"/>
    <property type="molecule type" value="Genomic_DNA"/>
</dbReference>
<dbReference type="Pfam" id="PF22926">
    <property type="entry name" value="C1-like_CT"/>
    <property type="match status" value="1"/>
</dbReference>
<keyword evidence="2" id="KW-0677">Repeat</keyword>
<accession>A0A654EUB5</accession>
<dbReference type="InterPro" id="IPR001965">
    <property type="entry name" value="Znf_PHD"/>
</dbReference>
<keyword evidence="3" id="KW-0863">Zinc-finger</keyword>
<dbReference type="InterPro" id="IPR053192">
    <property type="entry name" value="Vacuole_Formation_Reg"/>
</dbReference>
<feature type="domain" description="Zinc finger PHD-type" evidence="5">
    <location>
        <begin position="255"/>
        <end position="315"/>
    </location>
</feature>
<evidence type="ECO:0000313" key="7">
    <source>
        <dbReference type="Proteomes" id="UP000426265"/>
    </source>
</evidence>
<dbReference type="InterPro" id="IPR004146">
    <property type="entry name" value="DC1"/>
</dbReference>
<evidence type="ECO:0000256" key="2">
    <source>
        <dbReference type="ARBA" id="ARBA00022737"/>
    </source>
</evidence>
<name>A0A654EUB5_ARATH</name>
<dbReference type="PANTHER" id="PTHR32410">
    <property type="entry name" value="CYSTEINE/HISTIDINE-RICH C1 DOMAIN FAMILY PROTEIN"/>
    <property type="match status" value="1"/>
</dbReference>
<keyword evidence="4" id="KW-0862">Zinc</keyword>
<evidence type="ECO:0000259" key="5">
    <source>
        <dbReference type="SMART" id="SM00249"/>
    </source>
</evidence>
<dbReference type="SUPFAM" id="SSF57889">
    <property type="entry name" value="Cysteine-rich domain"/>
    <property type="match status" value="3"/>
</dbReference>
<dbReference type="SMART" id="SM00249">
    <property type="entry name" value="PHD"/>
    <property type="match status" value="4"/>
</dbReference>
<dbReference type="Proteomes" id="UP000426265">
    <property type="component" value="Unassembled WGS sequence"/>
</dbReference>
<evidence type="ECO:0000256" key="1">
    <source>
        <dbReference type="ARBA" id="ARBA00022723"/>
    </source>
</evidence>
<feature type="domain" description="Zinc finger PHD-type" evidence="5">
    <location>
        <begin position="395"/>
        <end position="461"/>
    </location>
</feature>
<evidence type="ECO:0000313" key="6">
    <source>
        <dbReference type="EMBL" id="VYS52328.1"/>
    </source>
</evidence>
<gene>
    <name evidence="6" type="ORF">AN1_LOCUS7790</name>
</gene>
<evidence type="ECO:0000256" key="4">
    <source>
        <dbReference type="ARBA" id="ARBA00022833"/>
    </source>
</evidence>
<feature type="domain" description="Zinc finger PHD-type" evidence="5">
    <location>
        <begin position="566"/>
        <end position="635"/>
    </location>
</feature>
<dbReference type="ExpressionAtlas" id="A0A654EUB5">
    <property type="expression patterns" value="baseline and differential"/>
</dbReference>
<keyword evidence="1" id="KW-0479">Metal-binding</keyword>
<dbReference type="AlphaFoldDB" id="A0A654EUB5"/>
<dbReference type="InterPro" id="IPR054483">
    <property type="entry name" value="DC1-like_CT"/>
</dbReference>
<dbReference type="InterPro" id="IPR046349">
    <property type="entry name" value="C1-like_sf"/>
</dbReference>
<dbReference type="GO" id="GO:0008270">
    <property type="term" value="F:zinc ion binding"/>
    <property type="evidence" value="ECO:0007669"/>
    <property type="project" value="UniProtKB-KW"/>
</dbReference>
<dbReference type="PANTHER" id="PTHR32410:SF153">
    <property type="entry name" value="CHP-RICH ZINC FINGER PROTEIN-LIKE-RELATED"/>
    <property type="match status" value="1"/>
</dbReference>
<sequence length="662" mass="76985">MNSNPVGVFREREIDGKPFHIYTLSSQTDTTIPSSSGETAIDGDDHLSLQQPLFLCPSLRLRVHEENNSYTEFLPYKTSPHFPSIGSVDQQVQHLLDSDSQQVHDLLHSDSSHDDDDDDDDVICKLPVVPIYWCNSKELDYDQFNCGACERSKIGTNYYVCLTCDLMFHKECVESPLEIKHPSYPFLSLKLYNRPGHRVSCMCCDLALFSMLYHCPTYKLSMHPVCAMKPIPIFIDHSKRHPHLLTFFPKQASLLCDVCGLVKESFPTYVCVRCIFVVHRDCIYFPFVIKICRHHHRISFTSSLPSGKWSCGVCRQKVDNNCGAYTCNKCSHYFVHTRCALREDVWDGKDLEGVPEEPEIILEPFETIADGIILHFSHGHHLTLEISRVYDENKFCQACILPIYEGNYYSCMDDCDFILHEACANASRKKHHALHGHPLTLKIVPGEQEYYKDYFQCSACYRQSCGYVYEAGYYRIDLRCASVSEPFQYQGHEHPLFLALDRQQELEATCQICQQKATFLRKLNCIECDYVICFKCATLPYEAKYKHDKHFLTFREGKEESDQLDWCEVCEKRIVYSRKDGFYACDHCCTTLHVHCLLGEDMYMLKPSQTITYIKREVHILPNNTRSRPFCHHHDEDRCPHKVVFKWQDQYMIFCSYRCLTK</sequence>
<dbReference type="Pfam" id="PF03107">
    <property type="entry name" value="C1_2"/>
    <property type="match status" value="5"/>
</dbReference>
<proteinExistence type="predicted"/>
<evidence type="ECO:0000256" key="3">
    <source>
        <dbReference type="ARBA" id="ARBA00022771"/>
    </source>
</evidence>